<dbReference type="EMBL" id="AP027079">
    <property type="protein sequence ID" value="BDU67973.1"/>
    <property type="molecule type" value="Genomic_DNA"/>
</dbReference>
<evidence type="ECO:0000313" key="3">
    <source>
        <dbReference type="Proteomes" id="UP001242010"/>
    </source>
</evidence>
<feature type="region of interest" description="Disordered" evidence="1">
    <location>
        <begin position="25"/>
        <end position="52"/>
    </location>
</feature>
<evidence type="ECO:0000256" key="1">
    <source>
        <dbReference type="SAM" id="MobiDB-lite"/>
    </source>
</evidence>
<dbReference type="PANTHER" id="PTHR37166:SF1">
    <property type="entry name" value="PROTEIN FLAG"/>
    <property type="match status" value="1"/>
</dbReference>
<sequence length="130" mass="13650">MADLITPTGSLAAGVQAVFFNAPKAQPVSDRPAQVDEPRPAQPGTGNPGAPAMTLDRAVEALQAHVQQSSSELRFLVDKGTGKMYFKVVDHSTGEVILQIPSEEVLGAARKLREMADAKTAAGILVDQKG</sequence>
<accession>A0ABM8DM55</accession>
<protein>
    <recommendedName>
        <fullName evidence="4">Flagellar protein FlaG</fullName>
    </recommendedName>
</protein>
<keyword evidence="3" id="KW-1185">Reference proteome</keyword>
<organism evidence="2 3">
    <name type="scientific">Geothrix oryzae</name>
    <dbReference type="NCBI Taxonomy" id="2927975"/>
    <lineage>
        <taxon>Bacteria</taxon>
        <taxon>Pseudomonadati</taxon>
        <taxon>Acidobacteriota</taxon>
        <taxon>Holophagae</taxon>
        <taxon>Holophagales</taxon>
        <taxon>Holophagaceae</taxon>
        <taxon>Geothrix</taxon>
    </lineage>
</organism>
<gene>
    <name evidence="2" type="ORF">GETHOR_00740</name>
</gene>
<dbReference type="SUPFAM" id="SSF160214">
    <property type="entry name" value="FlaG-like"/>
    <property type="match status" value="1"/>
</dbReference>
<dbReference type="RefSeq" id="WP_286354599.1">
    <property type="nucleotide sequence ID" value="NZ_AP027079.1"/>
</dbReference>
<name>A0ABM8DM55_9BACT</name>
<dbReference type="Gene3D" id="3.30.160.170">
    <property type="entry name" value="FlaG-like"/>
    <property type="match status" value="1"/>
</dbReference>
<dbReference type="PANTHER" id="PTHR37166">
    <property type="entry name" value="PROTEIN FLAG"/>
    <property type="match status" value="1"/>
</dbReference>
<dbReference type="InterPro" id="IPR035924">
    <property type="entry name" value="FlaG-like_sf"/>
</dbReference>
<evidence type="ECO:0000313" key="2">
    <source>
        <dbReference type="EMBL" id="BDU67973.1"/>
    </source>
</evidence>
<dbReference type="Proteomes" id="UP001242010">
    <property type="component" value="Chromosome"/>
</dbReference>
<dbReference type="InterPro" id="IPR005186">
    <property type="entry name" value="FlaG"/>
</dbReference>
<evidence type="ECO:0008006" key="4">
    <source>
        <dbReference type="Google" id="ProtNLM"/>
    </source>
</evidence>
<proteinExistence type="predicted"/>
<dbReference type="Pfam" id="PF03646">
    <property type="entry name" value="FlaG"/>
    <property type="match status" value="1"/>
</dbReference>
<reference evidence="3" key="1">
    <citation type="journal article" date="2023" name="Int. J. Syst. Evol. Microbiol.">
        <title>Mesoterricola silvestris gen. nov., sp. nov., Mesoterricola sediminis sp. nov., Geothrix oryzae sp. nov., Geothrix edaphica sp. nov., Geothrix rubra sp. nov., and Geothrix limicola sp. nov., six novel members of Acidobacteriota isolated from soils.</title>
        <authorList>
            <person name="Itoh H."/>
            <person name="Sugisawa Y."/>
            <person name="Mise K."/>
            <person name="Xu Z."/>
            <person name="Kuniyasu M."/>
            <person name="Ushijima N."/>
            <person name="Kawano K."/>
            <person name="Kobayashi E."/>
            <person name="Shiratori Y."/>
            <person name="Masuda Y."/>
            <person name="Senoo K."/>
        </authorList>
    </citation>
    <scope>NUCLEOTIDE SEQUENCE [LARGE SCALE GENOMIC DNA]</scope>
    <source>
        <strain evidence="3">Red222</strain>
    </source>
</reference>